<proteinExistence type="predicted"/>
<dbReference type="InterPro" id="IPR016024">
    <property type="entry name" value="ARM-type_fold"/>
</dbReference>
<keyword evidence="3" id="KW-0175">Coiled coil</keyword>
<dbReference type="InterPro" id="IPR010090">
    <property type="entry name" value="Phage_tape_meas"/>
</dbReference>
<organism evidence="6">
    <name type="scientific">Siphoviridae sp. ctSA812</name>
    <dbReference type="NCBI Taxonomy" id="2825508"/>
    <lineage>
        <taxon>Viruses</taxon>
        <taxon>Duplodnaviria</taxon>
        <taxon>Heunggongvirae</taxon>
        <taxon>Uroviricota</taxon>
        <taxon>Caudoviricetes</taxon>
    </lineage>
</organism>
<evidence type="ECO:0000256" key="2">
    <source>
        <dbReference type="ARBA" id="ARBA00022612"/>
    </source>
</evidence>
<dbReference type="EMBL" id="BK016000">
    <property type="protein sequence ID" value="DAF88974.1"/>
    <property type="molecule type" value="Genomic_DNA"/>
</dbReference>
<evidence type="ECO:0000313" key="6">
    <source>
        <dbReference type="EMBL" id="DAF88974.1"/>
    </source>
</evidence>
<dbReference type="NCBIfam" id="TIGR01760">
    <property type="entry name" value="tape_meas_TP901"/>
    <property type="match status" value="1"/>
</dbReference>
<name>A0A8S5U3J8_9CAUD</name>
<dbReference type="PANTHER" id="PTHR37813:SF1">
    <property type="entry name" value="FELS-2 PROPHAGE PROTEIN"/>
    <property type="match status" value="1"/>
</dbReference>
<keyword evidence="1" id="KW-1245">Viral tail assembly</keyword>
<evidence type="ECO:0000256" key="1">
    <source>
        <dbReference type="ARBA" id="ARBA00022465"/>
    </source>
</evidence>
<keyword evidence="4" id="KW-0812">Transmembrane</keyword>
<feature type="transmembrane region" description="Helical" evidence="4">
    <location>
        <begin position="547"/>
        <end position="570"/>
    </location>
</feature>
<protein>
    <submittedName>
        <fullName evidence="6">Minor tail protein</fullName>
    </submittedName>
</protein>
<evidence type="ECO:0000256" key="4">
    <source>
        <dbReference type="SAM" id="Phobius"/>
    </source>
</evidence>
<evidence type="ECO:0000259" key="5">
    <source>
        <dbReference type="Pfam" id="PF10145"/>
    </source>
</evidence>
<dbReference type="SUPFAM" id="SSF48371">
    <property type="entry name" value="ARM repeat"/>
    <property type="match status" value="1"/>
</dbReference>
<feature type="domain" description="Phage tail tape measure protein" evidence="5">
    <location>
        <begin position="203"/>
        <end position="400"/>
    </location>
</feature>
<dbReference type="GO" id="GO:0098003">
    <property type="term" value="P:viral tail assembly"/>
    <property type="evidence" value="ECO:0007669"/>
    <property type="project" value="UniProtKB-KW"/>
</dbReference>
<reference evidence="6" key="1">
    <citation type="journal article" date="2021" name="Proc. Natl. Acad. Sci. U.S.A.">
        <title>A Catalog of Tens of Thousands of Viruses from Human Metagenomes Reveals Hidden Associations with Chronic Diseases.</title>
        <authorList>
            <person name="Tisza M.J."/>
            <person name="Buck C.B."/>
        </authorList>
    </citation>
    <scope>NUCLEOTIDE SEQUENCE</scope>
    <source>
        <strain evidence="6">CtSA812</strain>
    </source>
</reference>
<evidence type="ECO:0000256" key="3">
    <source>
        <dbReference type="SAM" id="Coils"/>
    </source>
</evidence>
<feature type="coiled-coil region" evidence="3">
    <location>
        <begin position="96"/>
        <end position="130"/>
    </location>
</feature>
<dbReference type="PANTHER" id="PTHR37813">
    <property type="entry name" value="FELS-2 PROPHAGE PROTEIN"/>
    <property type="match status" value="1"/>
</dbReference>
<accession>A0A8S5U3J8</accession>
<sequence length="1037" mass="110875">MADRIKGITVEIGGDTTGLSKALSGVNKEIKSTQTQLKDVNKLLKLDPTNTTLLQQKQQLLKTAISETKDKLTQLKSVQDQMDEGLKNGTVTQQQYDAWQREIVETENELKNLQKELDNSSTAMTKMTAAGEKLQSVGDTISGVGKKMMPVTLGITALGTAAVSTAANFESAMSQVQATMGITKDSMSEVDGQSVNTMDALTDLAKQMGETTAFSATECAEALNYLALAGYDTQEMVDTLPTVLNLAAAGGMELATASDMVTDAMSALGMETSDADVMVDQMAKTASSTNTSVEQLGEGILKIGATARSVKGGTAELNTALGILANNGIKGAEGGTHLRNVILSLQEGCENGAIAVGDMSVQVYDAEGNMRSLNDILGDMNTAMDGMTAEEKNNIISKIFNKTDLASVNALLANTGDTWDDLQDSITNSAGAAQQMADTQLDNLQGQLTLLKSALEGLAISIGQILMPYIKSIVSHIQSFVDWLNNLDERTQKIIVTVALVVAAIGPVLIIVGKVISSVGTIMTIIPKVTSAMSTVKTAMMGLNATMAANPIGLVIAAITALVAAFIYLWNTNEDFRNAITEIWNGLVEKFKAFTQGIVDKLNELGFSFSDIGEVIKAVWDGLCSILAPMFEGAFQQIANVLSYAMDLILNIVDIFVGIFTGDWDQALSGIKGIFTSTWDFICNTFSNITNTLKGILDAFLGLFGTSWDEVWTSIKDFFVRVWNGISSFFTGIVTGIQNTATTVFTAISNFFTSIWNGIKTFFETIWNAIKTAVTAYFTAYQTVITTVMNAIQTVISTIWNAIKTVITTVLNAIHTAITTAWNAVKTTTSTVFNAVKSVVTSVWNGIKTAVMNVVNTIKSGITNGFNAIKSTVSNIVNGIKNTISNVFNTIWSTVSGIVNKLKSVFNFSWSLPKIKLPHFSITGSFSLNPPSIPHFSVDWYKKAMSGGMILKDATIFGQSGNTLLGGGEAGDEAVVGVSSLRSMIQDAVQGAALSLSGDQPLINIEEMSVRSDDDIRKISQQLNTLLNAGRRAKGYI</sequence>
<feature type="transmembrane region" description="Helical" evidence="4">
    <location>
        <begin position="494"/>
        <end position="526"/>
    </location>
</feature>
<dbReference type="Pfam" id="PF10145">
    <property type="entry name" value="PhageMin_Tail"/>
    <property type="match status" value="1"/>
</dbReference>
<keyword evidence="4" id="KW-1133">Transmembrane helix</keyword>
<dbReference type="Gene3D" id="1.20.120.20">
    <property type="entry name" value="Apolipoprotein"/>
    <property type="match status" value="2"/>
</dbReference>
<dbReference type="Gene3D" id="1.10.287.1490">
    <property type="match status" value="1"/>
</dbReference>
<keyword evidence="4" id="KW-0472">Membrane</keyword>
<keyword evidence="2" id="KW-1188">Viral release from host cell</keyword>